<evidence type="ECO:0000256" key="1">
    <source>
        <dbReference type="SAM" id="MobiDB-lite"/>
    </source>
</evidence>
<comment type="caution">
    <text evidence="2">The sequence shown here is derived from an EMBL/GenBank/DDBJ whole genome shotgun (WGS) entry which is preliminary data.</text>
</comment>
<dbReference type="EMBL" id="BTGU01000043">
    <property type="protein sequence ID" value="GMN52827.1"/>
    <property type="molecule type" value="Genomic_DNA"/>
</dbReference>
<accession>A0AA88DF36</accession>
<name>A0AA88DF36_FICCA</name>
<evidence type="ECO:0000313" key="3">
    <source>
        <dbReference type="Proteomes" id="UP001187192"/>
    </source>
</evidence>
<sequence length="52" mass="6157">MKRLVRDYDSRDSFCHDSWPTIPREREEVASRHSGNSKDRDDVDEFTIVSSQ</sequence>
<evidence type="ECO:0000313" key="2">
    <source>
        <dbReference type="EMBL" id="GMN52827.1"/>
    </source>
</evidence>
<dbReference type="Proteomes" id="UP001187192">
    <property type="component" value="Unassembled WGS sequence"/>
</dbReference>
<proteinExistence type="predicted"/>
<feature type="region of interest" description="Disordered" evidence="1">
    <location>
        <begin position="25"/>
        <end position="52"/>
    </location>
</feature>
<dbReference type="AlphaFoldDB" id="A0AA88DF36"/>
<keyword evidence="3" id="KW-1185">Reference proteome</keyword>
<protein>
    <submittedName>
        <fullName evidence="2">Uncharacterized protein</fullName>
    </submittedName>
</protein>
<reference evidence="2" key="1">
    <citation type="submission" date="2023-07" db="EMBL/GenBank/DDBJ databases">
        <title>draft genome sequence of fig (Ficus carica).</title>
        <authorList>
            <person name="Takahashi T."/>
            <person name="Nishimura K."/>
        </authorList>
    </citation>
    <scope>NUCLEOTIDE SEQUENCE</scope>
</reference>
<feature type="compositionally biased region" description="Basic and acidic residues" evidence="1">
    <location>
        <begin position="25"/>
        <end position="41"/>
    </location>
</feature>
<gene>
    <name evidence="2" type="ORF">TIFTF001_021982</name>
</gene>
<organism evidence="2 3">
    <name type="scientific">Ficus carica</name>
    <name type="common">Common fig</name>
    <dbReference type="NCBI Taxonomy" id="3494"/>
    <lineage>
        <taxon>Eukaryota</taxon>
        <taxon>Viridiplantae</taxon>
        <taxon>Streptophyta</taxon>
        <taxon>Embryophyta</taxon>
        <taxon>Tracheophyta</taxon>
        <taxon>Spermatophyta</taxon>
        <taxon>Magnoliopsida</taxon>
        <taxon>eudicotyledons</taxon>
        <taxon>Gunneridae</taxon>
        <taxon>Pentapetalae</taxon>
        <taxon>rosids</taxon>
        <taxon>fabids</taxon>
        <taxon>Rosales</taxon>
        <taxon>Moraceae</taxon>
        <taxon>Ficeae</taxon>
        <taxon>Ficus</taxon>
    </lineage>
</organism>